<dbReference type="AlphaFoldDB" id="A0A0V0H2M4"/>
<reference evidence="1" key="1">
    <citation type="submission" date="2015-12" db="EMBL/GenBank/DDBJ databases">
        <title>Gene expression during late stages of embryo sac development: a critical building block for successful pollen-pistil interactions.</title>
        <authorList>
            <person name="Liu Y."/>
            <person name="Joly V."/>
            <person name="Sabar M."/>
            <person name="Matton D.P."/>
        </authorList>
    </citation>
    <scope>NUCLEOTIDE SEQUENCE</scope>
</reference>
<sequence>MCVCVYVRERERERICMSHASILVSIDNMYWAQTQAFVYLVPLDEAICSNYFCSNVISMGLSIVIFI</sequence>
<name>A0A0V0H2M4_SOLCH</name>
<accession>A0A0V0H2M4</accession>
<evidence type="ECO:0000313" key="1">
    <source>
        <dbReference type="EMBL" id="JAP14403.1"/>
    </source>
</evidence>
<proteinExistence type="predicted"/>
<protein>
    <submittedName>
        <fullName evidence="1">Putative ovule protein</fullName>
    </submittedName>
</protein>
<organism evidence="1">
    <name type="scientific">Solanum chacoense</name>
    <name type="common">Chaco potato</name>
    <dbReference type="NCBI Taxonomy" id="4108"/>
    <lineage>
        <taxon>Eukaryota</taxon>
        <taxon>Viridiplantae</taxon>
        <taxon>Streptophyta</taxon>
        <taxon>Embryophyta</taxon>
        <taxon>Tracheophyta</taxon>
        <taxon>Spermatophyta</taxon>
        <taxon>Magnoliopsida</taxon>
        <taxon>eudicotyledons</taxon>
        <taxon>Gunneridae</taxon>
        <taxon>Pentapetalae</taxon>
        <taxon>asterids</taxon>
        <taxon>lamiids</taxon>
        <taxon>Solanales</taxon>
        <taxon>Solanaceae</taxon>
        <taxon>Solanoideae</taxon>
        <taxon>Solaneae</taxon>
        <taxon>Solanum</taxon>
    </lineage>
</organism>
<dbReference type="EMBL" id="GEDG01026619">
    <property type="protein sequence ID" value="JAP14403.1"/>
    <property type="molecule type" value="Transcribed_RNA"/>
</dbReference>